<feature type="compositionally biased region" description="Basic and acidic residues" evidence="1">
    <location>
        <begin position="377"/>
        <end position="387"/>
    </location>
</feature>
<protein>
    <submittedName>
        <fullName evidence="2">Protein C12orf4 homolog</fullName>
    </submittedName>
</protein>
<dbReference type="AlphaFoldDB" id="A0A4C1UR43"/>
<name>A0A4C1UR43_EUMVA</name>
<evidence type="ECO:0000256" key="1">
    <source>
        <dbReference type="SAM" id="MobiDB-lite"/>
    </source>
</evidence>
<gene>
    <name evidence="2" type="ORF">EVAR_19833_1</name>
</gene>
<dbReference type="InterPro" id="IPR019311">
    <property type="entry name" value="Fy-3"/>
</dbReference>
<dbReference type="GO" id="GO:0005737">
    <property type="term" value="C:cytoplasm"/>
    <property type="evidence" value="ECO:0007669"/>
    <property type="project" value="TreeGrafter"/>
</dbReference>
<accession>A0A4C1UR43</accession>
<evidence type="ECO:0000313" key="3">
    <source>
        <dbReference type="Proteomes" id="UP000299102"/>
    </source>
</evidence>
<dbReference type="PANTHER" id="PTHR16525">
    <property type="entry name" value="PROTEIN C12ORF4"/>
    <property type="match status" value="1"/>
</dbReference>
<proteinExistence type="predicted"/>
<dbReference type="Pfam" id="PF10154">
    <property type="entry name" value="Fy-3"/>
    <property type="match status" value="1"/>
</dbReference>
<sequence>MTAESDHSVTKVFQFSFPTCTNEELRYDLEVPIKIPYSGSTKELVQRILNMFHIPVYLEEELNEELAKFVSKETKTFHNDRDEKLLNQLKNGEINVDGIVKSWEKLFKENVIEYAEQKGTSDEEVFAAAYHKLVHSPALNTILQVESSYANTVINTLNNRDEDIKKLTQRQTEEIEEKVRQVNTGSTEEEVNVLAGKQFEEQSLVAGRWGSQLDALWQTQRAQYRAWLMSTLEEYQGANQLNTPTNSPLATFSMSERPITAPPQPPPAPELAESFTIHLGSQLKQTHNIRIVSMDMLDLCRVERQDNSTETSRRLQTALGLYSTELCAAVLLAESAPPRHSPLTKQFTDVCRRSTEYHFPDVDQQLRTLMEKVKEPAEKRNETRYKQQPEWSSGGGGRARESRCLQTGDVYVTRHSNLAEVHVVFHLLVDEGSLRSGDINSRHPAILGLRNIIKAACANDVTSISLPVLLRHDLSDEMTAAWCTRRAELVLKCVKGFMLETASWGGAELKNLQLVVPAGIDERVFASLAALLPAIFRISNPLKFKAST</sequence>
<reference evidence="2 3" key="1">
    <citation type="journal article" date="2019" name="Commun. Biol.">
        <title>The bagworm genome reveals a unique fibroin gene that provides high tensile strength.</title>
        <authorList>
            <person name="Kono N."/>
            <person name="Nakamura H."/>
            <person name="Ohtoshi R."/>
            <person name="Tomita M."/>
            <person name="Numata K."/>
            <person name="Arakawa K."/>
        </authorList>
    </citation>
    <scope>NUCLEOTIDE SEQUENCE [LARGE SCALE GENOMIC DNA]</scope>
</reference>
<dbReference type="STRING" id="151549.A0A4C1UR43"/>
<dbReference type="PANTHER" id="PTHR16525:SF0">
    <property type="entry name" value="PROTEIN C12ORF4"/>
    <property type="match status" value="1"/>
</dbReference>
<evidence type="ECO:0000313" key="2">
    <source>
        <dbReference type="EMBL" id="GBP28789.1"/>
    </source>
</evidence>
<dbReference type="EMBL" id="BGZK01000211">
    <property type="protein sequence ID" value="GBP28789.1"/>
    <property type="molecule type" value="Genomic_DNA"/>
</dbReference>
<comment type="caution">
    <text evidence="2">The sequence shown here is derived from an EMBL/GenBank/DDBJ whole genome shotgun (WGS) entry which is preliminary data.</text>
</comment>
<dbReference type="OrthoDB" id="415359at2759"/>
<organism evidence="2 3">
    <name type="scientific">Eumeta variegata</name>
    <name type="common">Bagworm moth</name>
    <name type="synonym">Eumeta japonica</name>
    <dbReference type="NCBI Taxonomy" id="151549"/>
    <lineage>
        <taxon>Eukaryota</taxon>
        <taxon>Metazoa</taxon>
        <taxon>Ecdysozoa</taxon>
        <taxon>Arthropoda</taxon>
        <taxon>Hexapoda</taxon>
        <taxon>Insecta</taxon>
        <taxon>Pterygota</taxon>
        <taxon>Neoptera</taxon>
        <taxon>Endopterygota</taxon>
        <taxon>Lepidoptera</taxon>
        <taxon>Glossata</taxon>
        <taxon>Ditrysia</taxon>
        <taxon>Tineoidea</taxon>
        <taxon>Psychidae</taxon>
        <taxon>Oiketicinae</taxon>
        <taxon>Eumeta</taxon>
    </lineage>
</organism>
<keyword evidence="3" id="KW-1185">Reference proteome</keyword>
<dbReference type="Proteomes" id="UP000299102">
    <property type="component" value="Unassembled WGS sequence"/>
</dbReference>
<feature type="region of interest" description="Disordered" evidence="1">
    <location>
        <begin position="377"/>
        <end position="400"/>
    </location>
</feature>